<evidence type="ECO:0000313" key="3">
    <source>
        <dbReference type="EMBL" id="PIR06339.1"/>
    </source>
</evidence>
<evidence type="ECO:0000313" key="4">
    <source>
        <dbReference type="Proteomes" id="UP000230564"/>
    </source>
</evidence>
<dbReference type="EMBL" id="PCWQ01000014">
    <property type="protein sequence ID" value="PIR06339.1"/>
    <property type="molecule type" value="Genomic_DNA"/>
</dbReference>
<comment type="caution">
    <text evidence="3">The sequence shown here is derived from an EMBL/GenBank/DDBJ whole genome shotgun (WGS) entry which is preliminary data.</text>
</comment>
<feature type="region of interest" description="Disordered" evidence="1">
    <location>
        <begin position="69"/>
        <end position="106"/>
    </location>
</feature>
<feature type="compositionally biased region" description="Basic and acidic residues" evidence="1">
    <location>
        <begin position="9"/>
        <end position="26"/>
    </location>
</feature>
<dbReference type="InterPro" id="IPR026363">
    <property type="entry name" value="CxxC-x17-CxxC_dom"/>
</dbReference>
<feature type="compositionally biased region" description="Basic and acidic residues" evidence="1">
    <location>
        <begin position="80"/>
        <end position="96"/>
    </location>
</feature>
<feature type="compositionally biased region" description="Basic and acidic residues" evidence="1">
    <location>
        <begin position="133"/>
        <end position="142"/>
    </location>
</feature>
<feature type="domain" description="CxxC-x17-CxxC" evidence="2">
    <location>
        <begin position="37"/>
        <end position="70"/>
    </location>
</feature>
<name>A0A2H0NBR4_9BACT</name>
<gene>
    <name evidence="3" type="ORF">COV55_04395</name>
</gene>
<dbReference type="Proteomes" id="UP000230564">
    <property type="component" value="Unassembled WGS sequence"/>
</dbReference>
<feature type="region of interest" description="Disordered" evidence="1">
    <location>
        <begin position="1"/>
        <end position="33"/>
    </location>
</feature>
<feature type="compositionally biased region" description="Basic residues" evidence="1">
    <location>
        <begin position="143"/>
        <end position="163"/>
    </location>
</feature>
<dbReference type="AlphaFoldDB" id="A0A2H0NBR4"/>
<sequence length="163" mass="18211">MKNFNRGNRFNDRRGGGDFAGRDQKRGFNRGGGRPVMHQAICDACKQNCEVPFKPSGDKPIFCNTCFSKQGGGASRSHRFNSDRRESQRPRFEDRGGSQSNQDSQEILKGIKTLNYKLDELIKALGSKAPAKGTEKTKEVKTTSKKKVAKKKTVKKSAKNKKK</sequence>
<protein>
    <recommendedName>
        <fullName evidence="2">CxxC-x17-CxxC domain-containing protein</fullName>
    </recommendedName>
</protein>
<accession>A0A2H0NBR4</accession>
<evidence type="ECO:0000259" key="2">
    <source>
        <dbReference type="Pfam" id="PF23477"/>
    </source>
</evidence>
<dbReference type="Pfam" id="PF23477">
    <property type="entry name" value="zf_Tbcl_2"/>
    <property type="match status" value="1"/>
</dbReference>
<dbReference type="NCBIfam" id="TIGR04272">
    <property type="entry name" value="cxxc_cxxc_Mbark"/>
    <property type="match status" value="1"/>
</dbReference>
<feature type="region of interest" description="Disordered" evidence="1">
    <location>
        <begin position="125"/>
        <end position="163"/>
    </location>
</feature>
<evidence type="ECO:0000256" key="1">
    <source>
        <dbReference type="SAM" id="MobiDB-lite"/>
    </source>
</evidence>
<reference evidence="3 4" key="1">
    <citation type="submission" date="2017-09" db="EMBL/GenBank/DDBJ databases">
        <title>Depth-based differentiation of microbial function through sediment-hosted aquifers and enrichment of novel symbionts in the deep terrestrial subsurface.</title>
        <authorList>
            <person name="Probst A.J."/>
            <person name="Ladd B."/>
            <person name="Jarett J.K."/>
            <person name="Geller-Mcgrath D.E."/>
            <person name="Sieber C.M."/>
            <person name="Emerson J.B."/>
            <person name="Anantharaman K."/>
            <person name="Thomas B.C."/>
            <person name="Malmstrom R."/>
            <person name="Stieglmeier M."/>
            <person name="Klingl A."/>
            <person name="Woyke T."/>
            <person name="Ryan C.M."/>
            <person name="Banfield J.F."/>
        </authorList>
    </citation>
    <scope>NUCLEOTIDE SEQUENCE [LARGE SCALE GENOMIC DNA]</scope>
    <source>
        <strain evidence="3">CG11_big_fil_rev_8_21_14_0_20_36_20</strain>
    </source>
</reference>
<organism evidence="3 4">
    <name type="scientific">Candidatus Komeilibacteria bacterium CG11_big_fil_rev_8_21_14_0_20_36_20</name>
    <dbReference type="NCBI Taxonomy" id="1974477"/>
    <lineage>
        <taxon>Bacteria</taxon>
        <taxon>Candidatus Komeiliibacteriota</taxon>
    </lineage>
</organism>
<proteinExistence type="predicted"/>